<sequence>MDIINTLQYYSCTFHSRKANYYIFLPNTCNILCT</sequence>
<reference evidence="1" key="2">
    <citation type="journal article" date="2015" name="Fish Shellfish Immunol.">
        <title>Early steps in the European eel (Anguilla anguilla)-Vibrio vulnificus interaction in the gills: Role of the RtxA13 toxin.</title>
        <authorList>
            <person name="Callol A."/>
            <person name="Pajuelo D."/>
            <person name="Ebbesson L."/>
            <person name="Teles M."/>
            <person name="MacKenzie S."/>
            <person name="Amaro C."/>
        </authorList>
    </citation>
    <scope>NUCLEOTIDE SEQUENCE</scope>
</reference>
<reference evidence="1" key="1">
    <citation type="submission" date="2014-11" db="EMBL/GenBank/DDBJ databases">
        <authorList>
            <person name="Amaro Gonzalez C."/>
        </authorList>
    </citation>
    <scope>NUCLEOTIDE SEQUENCE</scope>
</reference>
<evidence type="ECO:0000313" key="1">
    <source>
        <dbReference type="EMBL" id="JAH77665.1"/>
    </source>
</evidence>
<organism evidence="1">
    <name type="scientific">Anguilla anguilla</name>
    <name type="common">European freshwater eel</name>
    <name type="synonym">Muraena anguilla</name>
    <dbReference type="NCBI Taxonomy" id="7936"/>
    <lineage>
        <taxon>Eukaryota</taxon>
        <taxon>Metazoa</taxon>
        <taxon>Chordata</taxon>
        <taxon>Craniata</taxon>
        <taxon>Vertebrata</taxon>
        <taxon>Euteleostomi</taxon>
        <taxon>Actinopterygii</taxon>
        <taxon>Neopterygii</taxon>
        <taxon>Teleostei</taxon>
        <taxon>Anguilliformes</taxon>
        <taxon>Anguillidae</taxon>
        <taxon>Anguilla</taxon>
    </lineage>
</organism>
<proteinExistence type="predicted"/>
<protein>
    <submittedName>
        <fullName evidence="1">Uncharacterized protein</fullName>
    </submittedName>
</protein>
<accession>A0A0E9VJP7</accession>
<name>A0A0E9VJP7_ANGAN</name>
<dbReference type="EMBL" id="GBXM01030912">
    <property type="protein sequence ID" value="JAH77665.1"/>
    <property type="molecule type" value="Transcribed_RNA"/>
</dbReference>
<dbReference type="AlphaFoldDB" id="A0A0E9VJP7"/>